<protein>
    <submittedName>
        <fullName evidence="1">27912_t:CDS:1</fullName>
    </submittedName>
</protein>
<dbReference type="InterPro" id="IPR011009">
    <property type="entry name" value="Kinase-like_dom_sf"/>
</dbReference>
<dbReference type="Gene3D" id="1.10.510.10">
    <property type="entry name" value="Transferase(Phosphotransferase) domain 1"/>
    <property type="match status" value="1"/>
</dbReference>
<dbReference type="SUPFAM" id="SSF56112">
    <property type="entry name" value="Protein kinase-like (PK-like)"/>
    <property type="match status" value="1"/>
</dbReference>
<reference evidence="1" key="1">
    <citation type="submission" date="2021-06" db="EMBL/GenBank/DDBJ databases">
        <authorList>
            <person name="Kallberg Y."/>
            <person name="Tangrot J."/>
            <person name="Rosling A."/>
        </authorList>
    </citation>
    <scope>NUCLEOTIDE SEQUENCE</scope>
    <source>
        <strain evidence="1">MA453B</strain>
    </source>
</reference>
<dbReference type="Proteomes" id="UP000789405">
    <property type="component" value="Unassembled WGS sequence"/>
</dbReference>
<proteinExistence type="predicted"/>
<evidence type="ECO:0000313" key="1">
    <source>
        <dbReference type="EMBL" id="CAG8724041.1"/>
    </source>
</evidence>
<organism evidence="1 2">
    <name type="scientific">Dentiscutata erythropus</name>
    <dbReference type="NCBI Taxonomy" id="1348616"/>
    <lineage>
        <taxon>Eukaryota</taxon>
        <taxon>Fungi</taxon>
        <taxon>Fungi incertae sedis</taxon>
        <taxon>Mucoromycota</taxon>
        <taxon>Glomeromycotina</taxon>
        <taxon>Glomeromycetes</taxon>
        <taxon>Diversisporales</taxon>
        <taxon>Gigasporaceae</taxon>
        <taxon>Dentiscutata</taxon>
    </lineage>
</organism>
<dbReference type="OrthoDB" id="544350at2759"/>
<comment type="caution">
    <text evidence="1">The sequence shown here is derived from an EMBL/GenBank/DDBJ whole genome shotgun (WGS) entry which is preliminary data.</text>
</comment>
<dbReference type="EMBL" id="CAJVPY010011067">
    <property type="protein sequence ID" value="CAG8724041.1"/>
    <property type="molecule type" value="Genomic_DNA"/>
</dbReference>
<keyword evidence="2" id="KW-1185">Reference proteome</keyword>
<accession>A0A9N9I7L0</accession>
<gene>
    <name evidence="1" type="ORF">DERYTH_LOCUS14547</name>
</gene>
<dbReference type="AlphaFoldDB" id="A0A9N9I7L0"/>
<name>A0A9N9I7L0_9GLOM</name>
<evidence type="ECO:0000313" key="2">
    <source>
        <dbReference type="Proteomes" id="UP000789405"/>
    </source>
</evidence>
<sequence length="211" mass="24172">MITSGVFATVVLAKTVMRARSRKKETSHQSSLLFEDWKISFNLPPKLIVRCAVCWRRRTANGYWCQYCESRRFRENFSTWTSGNCNFAHDASLALEIAKGLRPQILEGTPKKYVELMKLCWQMDPEGRPNAAELVKKLEMLMNDQEINNGVVLAMHIDEAYHPDAVYTSRALQFPDLKNAKFDSNSGDIGNDTNVYITKQFELSLENLPLD</sequence>